<comment type="caution">
    <text evidence="1">The sequence shown here is derived from an EMBL/GenBank/DDBJ whole genome shotgun (WGS) entry which is preliminary data.</text>
</comment>
<protein>
    <submittedName>
        <fullName evidence="1">Uncharacterized protein</fullName>
    </submittedName>
</protein>
<gene>
    <name evidence="1" type="ORF">IAC53_00750</name>
</gene>
<reference evidence="1" key="2">
    <citation type="journal article" date="2021" name="PeerJ">
        <title>Extensive microbial diversity within the chicken gut microbiome revealed by metagenomics and culture.</title>
        <authorList>
            <person name="Gilroy R."/>
            <person name="Ravi A."/>
            <person name="Getino M."/>
            <person name="Pursley I."/>
            <person name="Horton D.L."/>
            <person name="Alikhan N.F."/>
            <person name="Baker D."/>
            <person name="Gharbi K."/>
            <person name="Hall N."/>
            <person name="Watson M."/>
            <person name="Adriaenssens E.M."/>
            <person name="Foster-Nyarko E."/>
            <person name="Jarju S."/>
            <person name="Secka A."/>
            <person name="Antonio M."/>
            <person name="Oren A."/>
            <person name="Chaudhuri R.R."/>
            <person name="La Ragione R."/>
            <person name="Hildebrand F."/>
            <person name="Pallen M.J."/>
        </authorList>
    </citation>
    <scope>NUCLEOTIDE SEQUENCE</scope>
    <source>
        <strain evidence="1">ChiGjej1B1-19959</strain>
    </source>
</reference>
<feature type="non-terminal residue" evidence="1">
    <location>
        <position position="388"/>
    </location>
</feature>
<dbReference type="Proteomes" id="UP000824071">
    <property type="component" value="Unassembled WGS sequence"/>
</dbReference>
<dbReference type="AlphaFoldDB" id="A0A9D1LCY1"/>
<evidence type="ECO:0000313" key="1">
    <source>
        <dbReference type="EMBL" id="HIU35124.1"/>
    </source>
</evidence>
<proteinExistence type="predicted"/>
<dbReference type="Gene3D" id="2.180.10.10">
    <property type="entry name" value="RHS repeat-associated core"/>
    <property type="match status" value="2"/>
</dbReference>
<dbReference type="EMBL" id="DVMW01000007">
    <property type="protein sequence ID" value="HIU35124.1"/>
    <property type="molecule type" value="Genomic_DNA"/>
</dbReference>
<organism evidence="1 2">
    <name type="scientific">Candidatus Fimenecus excrementigallinarum</name>
    <dbReference type="NCBI Taxonomy" id="2840816"/>
    <lineage>
        <taxon>Bacteria</taxon>
        <taxon>Bacillati</taxon>
        <taxon>Bacillota</taxon>
        <taxon>Clostridia</taxon>
        <taxon>Candidatus Fimenecus</taxon>
    </lineage>
</organism>
<name>A0A9D1LCY1_9FIRM</name>
<sequence>MFYIALYNEASVEIYKDGRLVYYVCAAEDGNLVEVVDGQFVYTTETTDPVRDETTGVTTRRTTVRGTDTALELLTANDAFGRKQQTGTLLRDLSGTQEAPEFAAILADYTYKTVGDGETASATGQVDTLESRVTYGTTMQGENTVARYGFAYDYDANGNITHEYAVAENGTRTLRCRYTYDEANQLTRVDDNTQGRTHVYEYDRGGNRVSEKLYAYTLGAVGGDPQEEIVSYYGPRLDSVEGLFRGWYDVLRTYDGKGIQYDRSGNPVSYDGKTFTWNGKQLTKITAADGSCTEFAYDANGIRTQKRQFAPDGTLEYFVDYVWQDGLLTHQNMTYFLRVTVNGETRVAEVPFSAKILYDENDMPVGSMVSDEGAVGYVRNLQGDIVAL</sequence>
<reference evidence="1" key="1">
    <citation type="submission" date="2020-10" db="EMBL/GenBank/DDBJ databases">
        <authorList>
            <person name="Gilroy R."/>
        </authorList>
    </citation>
    <scope>NUCLEOTIDE SEQUENCE</scope>
    <source>
        <strain evidence="1">ChiGjej1B1-19959</strain>
    </source>
</reference>
<evidence type="ECO:0000313" key="2">
    <source>
        <dbReference type="Proteomes" id="UP000824071"/>
    </source>
</evidence>
<accession>A0A9D1LCY1</accession>